<feature type="transmembrane region" description="Helical" evidence="10">
    <location>
        <begin position="197"/>
        <end position="220"/>
    </location>
</feature>
<dbReference type="GO" id="GO:0032259">
    <property type="term" value="P:methylation"/>
    <property type="evidence" value="ECO:0007669"/>
    <property type="project" value="UniProtKB-KW"/>
</dbReference>
<keyword evidence="4 10" id="KW-0489">Methyltransferase</keyword>
<feature type="transmembrane region" description="Helical" evidence="10">
    <location>
        <begin position="36"/>
        <end position="58"/>
    </location>
</feature>
<dbReference type="PANTHER" id="PTHR12714:SF9">
    <property type="entry name" value="PROTEIN-S-ISOPRENYLCYSTEINE O-METHYLTRANSFERASE"/>
    <property type="match status" value="1"/>
</dbReference>
<organism evidence="11 12">
    <name type="scientific">Cladorrhinum samala</name>
    <dbReference type="NCBI Taxonomy" id="585594"/>
    <lineage>
        <taxon>Eukaryota</taxon>
        <taxon>Fungi</taxon>
        <taxon>Dikarya</taxon>
        <taxon>Ascomycota</taxon>
        <taxon>Pezizomycotina</taxon>
        <taxon>Sordariomycetes</taxon>
        <taxon>Sordariomycetidae</taxon>
        <taxon>Sordariales</taxon>
        <taxon>Podosporaceae</taxon>
        <taxon>Cladorrhinum</taxon>
    </lineage>
</organism>
<reference evidence="11" key="1">
    <citation type="journal article" date="2023" name="Mol. Phylogenet. Evol.">
        <title>Genome-scale phylogeny and comparative genomics of the fungal order Sordariales.</title>
        <authorList>
            <person name="Hensen N."/>
            <person name="Bonometti L."/>
            <person name="Westerberg I."/>
            <person name="Brannstrom I.O."/>
            <person name="Guillou S."/>
            <person name="Cros-Aarteil S."/>
            <person name="Calhoun S."/>
            <person name="Haridas S."/>
            <person name="Kuo A."/>
            <person name="Mondo S."/>
            <person name="Pangilinan J."/>
            <person name="Riley R."/>
            <person name="LaButti K."/>
            <person name="Andreopoulos B."/>
            <person name="Lipzen A."/>
            <person name="Chen C."/>
            <person name="Yan M."/>
            <person name="Daum C."/>
            <person name="Ng V."/>
            <person name="Clum A."/>
            <person name="Steindorff A."/>
            <person name="Ohm R.A."/>
            <person name="Martin F."/>
            <person name="Silar P."/>
            <person name="Natvig D.O."/>
            <person name="Lalanne C."/>
            <person name="Gautier V."/>
            <person name="Ament-Velasquez S.L."/>
            <person name="Kruys A."/>
            <person name="Hutchinson M.I."/>
            <person name="Powell A.J."/>
            <person name="Barry K."/>
            <person name="Miller A.N."/>
            <person name="Grigoriev I.V."/>
            <person name="Debuchy R."/>
            <person name="Gladieux P."/>
            <person name="Hiltunen Thoren M."/>
            <person name="Johannesson H."/>
        </authorList>
    </citation>
    <scope>NUCLEOTIDE SEQUENCE</scope>
    <source>
        <strain evidence="11">PSN324</strain>
    </source>
</reference>
<gene>
    <name evidence="11" type="ORF">QBC42DRAFT_6990</name>
</gene>
<dbReference type="GO" id="GO:0005789">
    <property type="term" value="C:endoplasmic reticulum membrane"/>
    <property type="evidence" value="ECO:0007669"/>
    <property type="project" value="UniProtKB-SubCell"/>
</dbReference>
<comment type="caution">
    <text evidence="11">The sequence shown here is derived from an EMBL/GenBank/DDBJ whole genome shotgun (WGS) entry which is preliminary data.</text>
</comment>
<evidence type="ECO:0000256" key="9">
    <source>
        <dbReference type="ARBA" id="ARBA00023136"/>
    </source>
</evidence>
<evidence type="ECO:0000256" key="8">
    <source>
        <dbReference type="ARBA" id="ARBA00022989"/>
    </source>
</evidence>
<keyword evidence="5" id="KW-0808">Transferase</keyword>
<dbReference type="PROSITE" id="PS51564">
    <property type="entry name" value="SAM_ICMT"/>
    <property type="match status" value="1"/>
</dbReference>
<dbReference type="InterPro" id="IPR007269">
    <property type="entry name" value="ICMT_MeTrfase"/>
</dbReference>
<evidence type="ECO:0000256" key="5">
    <source>
        <dbReference type="ARBA" id="ARBA00022679"/>
    </source>
</evidence>
<feature type="transmembrane region" description="Helical" evidence="10">
    <location>
        <begin position="133"/>
        <end position="154"/>
    </location>
</feature>
<feature type="transmembrane region" description="Helical" evidence="10">
    <location>
        <begin position="70"/>
        <end position="89"/>
    </location>
</feature>
<dbReference type="Pfam" id="PF04140">
    <property type="entry name" value="ICMT"/>
    <property type="match status" value="1"/>
</dbReference>
<dbReference type="AlphaFoldDB" id="A0AAV9HHB4"/>
<proteinExistence type="inferred from homology"/>
<name>A0AAV9HHB4_9PEZI</name>
<evidence type="ECO:0000313" key="12">
    <source>
        <dbReference type="Proteomes" id="UP001321749"/>
    </source>
</evidence>
<dbReference type="EMBL" id="MU865035">
    <property type="protein sequence ID" value="KAK4459495.1"/>
    <property type="molecule type" value="Genomic_DNA"/>
</dbReference>
<evidence type="ECO:0000313" key="11">
    <source>
        <dbReference type="EMBL" id="KAK4459495.1"/>
    </source>
</evidence>
<keyword evidence="7 10" id="KW-0812">Transmembrane</keyword>
<reference evidence="11" key="2">
    <citation type="submission" date="2023-06" db="EMBL/GenBank/DDBJ databases">
        <authorList>
            <consortium name="Lawrence Berkeley National Laboratory"/>
            <person name="Mondo S.J."/>
            <person name="Hensen N."/>
            <person name="Bonometti L."/>
            <person name="Westerberg I."/>
            <person name="Brannstrom I.O."/>
            <person name="Guillou S."/>
            <person name="Cros-Aarteil S."/>
            <person name="Calhoun S."/>
            <person name="Haridas S."/>
            <person name="Kuo A."/>
            <person name="Pangilinan J."/>
            <person name="Riley R."/>
            <person name="Labutti K."/>
            <person name="Andreopoulos B."/>
            <person name="Lipzen A."/>
            <person name="Chen C."/>
            <person name="Yanf M."/>
            <person name="Daum C."/>
            <person name="Ng V."/>
            <person name="Clum A."/>
            <person name="Steindorff A."/>
            <person name="Ohm R."/>
            <person name="Martin F."/>
            <person name="Silar P."/>
            <person name="Natvig D."/>
            <person name="Lalanne C."/>
            <person name="Gautier V."/>
            <person name="Ament-Velasquez S.L."/>
            <person name="Kruys A."/>
            <person name="Hutchinson M.I."/>
            <person name="Powell A.J."/>
            <person name="Barry K."/>
            <person name="Miller A.N."/>
            <person name="Grigoriev I.V."/>
            <person name="Debuchy R."/>
            <person name="Gladieux P."/>
            <person name="Thoren M.H."/>
            <person name="Johannesson H."/>
        </authorList>
    </citation>
    <scope>NUCLEOTIDE SEQUENCE</scope>
    <source>
        <strain evidence="11">PSN324</strain>
    </source>
</reference>
<evidence type="ECO:0000256" key="6">
    <source>
        <dbReference type="ARBA" id="ARBA00022691"/>
    </source>
</evidence>
<evidence type="ECO:0000256" key="1">
    <source>
        <dbReference type="ARBA" id="ARBA00004141"/>
    </source>
</evidence>
<protein>
    <recommendedName>
        <fullName evidence="3 10">Protein-S-isoprenylcysteine O-methyltransferase</fullName>
        <ecNumber evidence="3 10">2.1.1.100</ecNumber>
    </recommendedName>
</protein>
<evidence type="ECO:0000256" key="4">
    <source>
        <dbReference type="ARBA" id="ARBA00022603"/>
    </source>
</evidence>
<evidence type="ECO:0000256" key="7">
    <source>
        <dbReference type="ARBA" id="ARBA00022692"/>
    </source>
</evidence>
<accession>A0AAV9HHB4</accession>
<comment type="subcellular location">
    <subcellularLocation>
        <location evidence="10">Endoplasmic reticulum membrane</location>
        <topology evidence="10">Multi-pass membrane protein</topology>
    </subcellularLocation>
    <subcellularLocation>
        <location evidence="1">Membrane</location>
        <topology evidence="1">Multi-pass membrane protein</topology>
    </subcellularLocation>
</comment>
<comment type="catalytic activity">
    <reaction evidence="10">
        <text>[protein]-C-terminal S-[(2E,6E)-farnesyl]-L-cysteine + S-adenosyl-L-methionine = [protein]-C-terminal S-[(2E,6E)-farnesyl]-L-cysteine methyl ester + S-adenosyl-L-homocysteine</text>
        <dbReference type="Rhea" id="RHEA:21672"/>
        <dbReference type="Rhea" id="RHEA-COMP:12125"/>
        <dbReference type="Rhea" id="RHEA-COMP:12126"/>
        <dbReference type="ChEBI" id="CHEBI:57856"/>
        <dbReference type="ChEBI" id="CHEBI:59789"/>
        <dbReference type="ChEBI" id="CHEBI:90510"/>
        <dbReference type="ChEBI" id="CHEBI:90511"/>
        <dbReference type="EC" id="2.1.1.100"/>
    </reaction>
</comment>
<keyword evidence="8 10" id="KW-1133">Transmembrane helix</keyword>
<feature type="transmembrane region" description="Helical" evidence="10">
    <location>
        <begin position="109"/>
        <end position="126"/>
    </location>
</feature>
<evidence type="ECO:0000256" key="10">
    <source>
        <dbReference type="RuleBase" id="RU362022"/>
    </source>
</evidence>
<sequence length="259" mass="29130">MERPVPVYNSQSRQWSTHEIPDRLLFPGHSKSLSGIAVRAFCLGVSLALSSSLTLYILTYTSSPLWRLPYFIASLSTFHFLEFYTTAAYNTRAAEVGSFLLTANWPGYAIAHSFAIFECLVTNTFWPGARWAPFGLGTLLCLAGVGLTVIGQVVRTIAMVQAGPSFNHLVQHQRNAGHVLVTTGIYSKFRHPSYFGFFWWALGTQLAMGNVISFMGYSAVLWKFFSGRIKVEEEALVRFFGEEYVNYRRRVGTKIPFVH</sequence>
<keyword evidence="12" id="KW-1185">Reference proteome</keyword>
<dbReference type="InterPro" id="IPR025770">
    <property type="entry name" value="PPMT_MeTrfase"/>
</dbReference>
<evidence type="ECO:0000256" key="3">
    <source>
        <dbReference type="ARBA" id="ARBA00012151"/>
    </source>
</evidence>
<dbReference type="EC" id="2.1.1.100" evidence="3 10"/>
<dbReference type="GO" id="GO:0004671">
    <property type="term" value="F:protein C-terminal S-isoprenylcysteine carboxyl O-methyltransferase activity"/>
    <property type="evidence" value="ECO:0007669"/>
    <property type="project" value="UniProtKB-EC"/>
</dbReference>
<keyword evidence="9 10" id="KW-0472">Membrane</keyword>
<evidence type="ECO:0000256" key="2">
    <source>
        <dbReference type="ARBA" id="ARBA00009140"/>
    </source>
</evidence>
<dbReference type="Proteomes" id="UP001321749">
    <property type="component" value="Unassembled WGS sequence"/>
</dbReference>
<comment type="similarity">
    <text evidence="2 10">Belongs to the class VI-like SAM-binding methyltransferase superfamily. Isoprenylcysteine carboxyl methyltransferase family.</text>
</comment>
<keyword evidence="10" id="KW-0256">Endoplasmic reticulum</keyword>
<dbReference type="Gene3D" id="1.20.120.1630">
    <property type="match status" value="1"/>
</dbReference>
<keyword evidence="6 10" id="KW-0949">S-adenosyl-L-methionine</keyword>
<dbReference type="PANTHER" id="PTHR12714">
    <property type="entry name" value="PROTEIN-S ISOPRENYLCYSTEINE O-METHYLTRANSFERASE"/>
    <property type="match status" value="1"/>
</dbReference>